<protein>
    <recommendedName>
        <fullName evidence="1">SiaC family regulatory phosphoprotein domain-containing protein</fullName>
    </recommendedName>
</protein>
<reference evidence="3" key="1">
    <citation type="submission" date="2016-10" db="EMBL/GenBank/DDBJ databases">
        <authorList>
            <person name="Varghese N."/>
            <person name="Submissions S."/>
        </authorList>
    </citation>
    <scope>NUCLEOTIDE SEQUENCE [LARGE SCALE GENOMIC DNA]</scope>
    <source>
        <strain evidence="3">LMG 26416</strain>
    </source>
</reference>
<evidence type="ECO:0000313" key="2">
    <source>
        <dbReference type="EMBL" id="SEK23702.1"/>
    </source>
</evidence>
<accession>A0A1H7FGZ3</accession>
<proteinExistence type="predicted"/>
<name>A0A1H7FGZ3_9BURK</name>
<sequence length="130" mass="14929">MSNQLVIGGTPSTPSIDGDWQAGVLAMSGDSYPENAYELFDQVTGWIRRFFAAEPRPLALELQLLYLNTSSIKAMMEIFDLFEDAHREGRAVRVVWYYDSHNERVAELAAEFREDCTFEFEILARDEDPR</sequence>
<keyword evidence="3" id="KW-1185">Reference proteome</keyword>
<dbReference type="InterPro" id="IPR018530">
    <property type="entry name" value="SiaC"/>
</dbReference>
<dbReference type="STRING" id="416943.SAMN05445871_5993"/>
<dbReference type="Proteomes" id="UP000199120">
    <property type="component" value="Unassembled WGS sequence"/>
</dbReference>
<organism evidence="2 3">
    <name type="scientific">Paraburkholderia caballeronis</name>
    <dbReference type="NCBI Taxonomy" id="416943"/>
    <lineage>
        <taxon>Bacteria</taxon>
        <taxon>Pseudomonadati</taxon>
        <taxon>Pseudomonadota</taxon>
        <taxon>Betaproteobacteria</taxon>
        <taxon>Burkholderiales</taxon>
        <taxon>Burkholderiaceae</taxon>
        <taxon>Paraburkholderia</taxon>
    </lineage>
</organism>
<dbReference type="AlphaFoldDB" id="A0A1H7FGZ3"/>
<feature type="domain" description="SiaC family regulatory phosphoprotein" evidence="1">
    <location>
        <begin position="8"/>
        <end position="123"/>
    </location>
</feature>
<dbReference type="OrthoDB" id="5297629at2"/>
<dbReference type="RefSeq" id="WP_090552568.1">
    <property type="nucleotide sequence ID" value="NZ_FNSR01000003.1"/>
</dbReference>
<dbReference type="EMBL" id="FOAJ01000001">
    <property type="protein sequence ID" value="SEK23702.1"/>
    <property type="molecule type" value="Genomic_DNA"/>
</dbReference>
<evidence type="ECO:0000313" key="3">
    <source>
        <dbReference type="Proteomes" id="UP000199120"/>
    </source>
</evidence>
<dbReference type="NCBIfam" id="NF038265">
    <property type="entry name" value="phos_prot_SiaC"/>
    <property type="match status" value="1"/>
</dbReference>
<dbReference type="Pfam" id="PF09345">
    <property type="entry name" value="SiaC"/>
    <property type="match status" value="1"/>
</dbReference>
<gene>
    <name evidence="2" type="ORF">SAMN05192542_101270</name>
</gene>
<evidence type="ECO:0000259" key="1">
    <source>
        <dbReference type="Pfam" id="PF09345"/>
    </source>
</evidence>